<dbReference type="EMBL" id="RBKU01000001">
    <property type="protein sequence ID" value="RKR82097.1"/>
    <property type="molecule type" value="Genomic_DNA"/>
</dbReference>
<organism evidence="3 4">
    <name type="scientific">Mucilaginibacter gracilis</name>
    <dbReference type="NCBI Taxonomy" id="423350"/>
    <lineage>
        <taxon>Bacteria</taxon>
        <taxon>Pseudomonadati</taxon>
        <taxon>Bacteroidota</taxon>
        <taxon>Sphingobacteriia</taxon>
        <taxon>Sphingobacteriales</taxon>
        <taxon>Sphingobacteriaceae</taxon>
        <taxon>Mucilaginibacter</taxon>
    </lineage>
</organism>
<dbReference type="PANTHER" id="PTHR42687">
    <property type="entry name" value="L-THREONINE 3-DEHYDROGENASE"/>
    <property type="match status" value="1"/>
</dbReference>
<evidence type="ECO:0000313" key="4">
    <source>
        <dbReference type="Proteomes" id="UP000268007"/>
    </source>
</evidence>
<dbReference type="GO" id="GO:0006567">
    <property type="term" value="P:L-threonine catabolic process"/>
    <property type="evidence" value="ECO:0007669"/>
    <property type="project" value="TreeGrafter"/>
</dbReference>
<dbReference type="Pfam" id="PF01370">
    <property type="entry name" value="Epimerase"/>
    <property type="match status" value="1"/>
</dbReference>
<proteinExistence type="inferred from homology"/>
<protein>
    <submittedName>
        <fullName evidence="3">Nucleoside-diphosphate-sugar epimerase</fullName>
    </submittedName>
</protein>
<dbReference type="InterPro" id="IPR001509">
    <property type="entry name" value="Epimerase_deHydtase"/>
</dbReference>
<evidence type="ECO:0000259" key="2">
    <source>
        <dbReference type="Pfam" id="PF01370"/>
    </source>
</evidence>
<gene>
    <name evidence="3" type="ORF">BDD43_2264</name>
</gene>
<reference evidence="3 4" key="1">
    <citation type="submission" date="2018-10" db="EMBL/GenBank/DDBJ databases">
        <title>Genomic Encyclopedia of Archaeal and Bacterial Type Strains, Phase II (KMG-II): from individual species to whole genera.</title>
        <authorList>
            <person name="Goeker M."/>
        </authorList>
    </citation>
    <scope>NUCLEOTIDE SEQUENCE [LARGE SCALE GENOMIC DNA]</scope>
    <source>
        <strain evidence="3 4">DSM 18602</strain>
    </source>
</reference>
<keyword evidence="4" id="KW-1185">Reference proteome</keyword>
<sequence>MKTLVIGACGQLGTELTRALRRKYGWKNVIAADIHPALDTSQREGLYVQLDVLNKKKLGYLIRHRGIKQIYHLAAVLSASGEQNPAKAWDINMQGLLNVLDVAKESGVEKIFWPSSIAVFDHRAEVNPSTVYGISKAAGEQWCQYYFNKYGLDVRSLRYPGLISHRTRPGGGTTDYAVEIFNDAVNKGYYECFLSEHATLPMMYIPDAVRATLELMAAPLENISVRTSYNLAAMSFSPKELGAQIKQHLPDFGMSYFPDFRQAIADNWPACISDVKARRDWGWQEEYDIARMTTDMLTNLREKSLC</sequence>
<dbReference type="Proteomes" id="UP000268007">
    <property type="component" value="Unassembled WGS sequence"/>
</dbReference>
<dbReference type="Gene3D" id="3.40.50.720">
    <property type="entry name" value="NAD(P)-binding Rossmann-like Domain"/>
    <property type="match status" value="1"/>
</dbReference>
<dbReference type="SUPFAM" id="SSF51735">
    <property type="entry name" value="NAD(P)-binding Rossmann-fold domains"/>
    <property type="match status" value="1"/>
</dbReference>
<dbReference type="GO" id="GO:0008743">
    <property type="term" value="F:L-threonine 3-dehydrogenase activity"/>
    <property type="evidence" value="ECO:0007669"/>
    <property type="project" value="TreeGrafter"/>
</dbReference>
<comment type="similarity">
    <text evidence="1">Belongs to the NAD(P)-dependent epimerase/dehydratase family.</text>
</comment>
<evidence type="ECO:0000313" key="3">
    <source>
        <dbReference type="EMBL" id="RKR82097.1"/>
    </source>
</evidence>
<accession>A0A495IZH9</accession>
<dbReference type="PANTHER" id="PTHR42687:SF1">
    <property type="entry name" value="L-THREONINE 3-DEHYDROGENASE, MITOCHONDRIAL"/>
    <property type="match status" value="1"/>
</dbReference>
<name>A0A495IZH9_9SPHI</name>
<evidence type="ECO:0000256" key="1">
    <source>
        <dbReference type="ARBA" id="ARBA00007637"/>
    </source>
</evidence>
<dbReference type="InterPro" id="IPR036291">
    <property type="entry name" value="NAD(P)-bd_dom_sf"/>
</dbReference>
<dbReference type="OrthoDB" id="9779902at2"/>
<dbReference type="RefSeq" id="WP_121197725.1">
    <property type="nucleotide sequence ID" value="NZ_RBKU01000001.1"/>
</dbReference>
<dbReference type="AlphaFoldDB" id="A0A495IZH9"/>
<comment type="caution">
    <text evidence="3">The sequence shown here is derived from an EMBL/GenBank/DDBJ whole genome shotgun (WGS) entry which is preliminary data.</text>
</comment>
<feature type="domain" description="NAD-dependent epimerase/dehydratase" evidence="2">
    <location>
        <begin position="4"/>
        <end position="222"/>
    </location>
</feature>
<dbReference type="InterPro" id="IPR051225">
    <property type="entry name" value="NAD(P)_epim/dehydratase"/>
</dbReference>